<dbReference type="Gene3D" id="1.20.120.450">
    <property type="entry name" value="dinb family like domain"/>
    <property type="match status" value="1"/>
</dbReference>
<dbReference type="GeneID" id="28856093"/>
<dbReference type="STRING" id="1380566.A0A179FMJ8"/>
<dbReference type="PANTHER" id="PTHR36922">
    <property type="entry name" value="BLL2446 PROTEIN"/>
    <property type="match status" value="1"/>
</dbReference>
<name>A0A179FMJ8_METCM</name>
<reference evidence="1 2" key="1">
    <citation type="journal article" date="2016" name="PLoS Pathog.">
        <title>Biosynthesis of antibiotic leucinostatins in bio-control fungus Purpureocillium lilacinum and their inhibition on phytophthora revealed by genome mining.</title>
        <authorList>
            <person name="Wang G."/>
            <person name="Liu Z."/>
            <person name="Lin R."/>
            <person name="Li E."/>
            <person name="Mao Z."/>
            <person name="Ling J."/>
            <person name="Yang Y."/>
            <person name="Yin W.B."/>
            <person name="Xie B."/>
        </authorList>
    </citation>
    <scope>NUCLEOTIDE SEQUENCE [LARGE SCALE GENOMIC DNA]</scope>
    <source>
        <strain evidence="1">170</strain>
    </source>
</reference>
<dbReference type="Proteomes" id="UP000078397">
    <property type="component" value="Unassembled WGS sequence"/>
</dbReference>
<dbReference type="AlphaFoldDB" id="A0A179FMJ8"/>
<sequence length="172" mass="18976">MSFTLYDASVSTAKDILESLKAILKKAESAPNAASLPDARIHEDMLPLSFQVHFVSDIAQKTAARTSGTEPEKLENDLKTFDDFFKRIDEVQAILSKTDKEVINKRVGETVPMGLGPGKNAEIASHAYVTGYALPNLFFHLSTAYNILRKEGIPLGKMDYLVPFLGKHLPPQ</sequence>
<comment type="caution">
    <text evidence="1">The sequence shown here is derived from an EMBL/GenBank/DDBJ whole genome shotgun (WGS) entry which is preliminary data.</text>
</comment>
<dbReference type="OrthoDB" id="3724345at2759"/>
<proteinExistence type="predicted"/>
<dbReference type="PANTHER" id="PTHR36922:SF1">
    <property type="entry name" value="DUF1993 DOMAIN-CONTAINING PROTEIN"/>
    <property type="match status" value="1"/>
</dbReference>
<organism evidence="1 2">
    <name type="scientific">Pochonia chlamydosporia 170</name>
    <dbReference type="NCBI Taxonomy" id="1380566"/>
    <lineage>
        <taxon>Eukaryota</taxon>
        <taxon>Fungi</taxon>
        <taxon>Dikarya</taxon>
        <taxon>Ascomycota</taxon>
        <taxon>Pezizomycotina</taxon>
        <taxon>Sordariomycetes</taxon>
        <taxon>Hypocreomycetidae</taxon>
        <taxon>Hypocreales</taxon>
        <taxon>Clavicipitaceae</taxon>
        <taxon>Pochonia</taxon>
    </lineage>
</organism>
<dbReference type="InterPro" id="IPR034660">
    <property type="entry name" value="DinB/YfiT-like"/>
</dbReference>
<keyword evidence="2" id="KW-1185">Reference proteome</keyword>
<dbReference type="SUPFAM" id="SSF109854">
    <property type="entry name" value="DinB/YfiT-like putative metalloenzymes"/>
    <property type="match status" value="1"/>
</dbReference>
<evidence type="ECO:0000313" key="2">
    <source>
        <dbReference type="Proteomes" id="UP000078397"/>
    </source>
</evidence>
<accession>A0A179FMJ8</accession>
<protein>
    <submittedName>
        <fullName evidence="1">Helix-turn-helix domain-containing protein</fullName>
    </submittedName>
</protein>
<dbReference type="RefSeq" id="XP_018143478.1">
    <property type="nucleotide sequence ID" value="XM_018292099.1"/>
</dbReference>
<evidence type="ECO:0000313" key="1">
    <source>
        <dbReference type="EMBL" id="OAQ66391.1"/>
    </source>
</evidence>
<dbReference type="Pfam" id="PF09351">
    <property type="entry name" value="DUF1993"/>
    <property type="match status" value="1"/>
</dbReference>
<gene>
    <name evidence="1" type="ORF">VFPPC_14330</name>
</gene>
<dbReference type="EMBL" id="LSBJ02000004">
    <property type="protein sequence ID" value="OAQ66391.1"/>
    <property type="molecule type" value="Genomic_DNA"/>
</dbReference>
<dbReference type="InterPro" id="IPR018531">
    <property type="entry name" value="DUF1993"/>
</dbReference>
<dbReference type="KEGG" id="pchm:VFPPC_14330"/>